<dbReference type="PaxDb" id="73239-Q7REZ7"/>
<feature type="region of interest" description="Disordered" evidence="1">
    <location>
        <begin position="530"/>
        <end position="569"/>
    </location>
</feature>
<feature type="compositionally biased region" description="Acidic residues" evidence="1">
    <location>
        <begin position="542"/>
        <end position="568"/>
    </location>
</feature>
<dbReference type="AlphaFoldDB" id="Q7REZ7"/>
<reference evidence="2 3" key="1">
    <citation type="journal article" date="2002" name="Nature">
        <title>Genome sequence and comparative analysis of the model rodent malaria parasite Plasmodium yoelii yoelii.</title>
        <authorList>
            <person name="Carlton J.M."/>
            <person name="Angiuoli S.V."/>
            <person name="Suh B.B."/>
            <person name="Kooij T.W."/>
            <person name="Pertea M."/>
            <person name="Silva J.C."/>
            <person name="Ermolaeva M.D."/>
            <person name="Allen J.E."/>
            <person name="Selengut J.D."/>
            <person name="Koo H.L."/>
            <person name="Peterson J.D."/>
            <person name="Pop M."/>
            <person name="Kosack D.S."/>
            <person name="Shumway M.F."/>
            <person name="Bidwell S.L."/>
            <person name="Shallom S.J."/>
            <person name="van Aken S.E."/>
            <person name="Riedmuller S.B."/>
            <person name="Feldblyum T.V."/>
            <person name="Cho J.K."/>
            <person name="Quackenbush J."/>
            <person name="Sedegah M."/>
            <person name="Shoaibi A."/>
            <person name="Cummings L.M."/>
            <person name="Florens L."/>
            <person name="Yates J.R."/>
            <person name="Raine J.D."/>
            <person name="Sinden R.E."/>
            <person name="Harris M.A."/>
            <person name="Cunningham D.A."/>
            <person name="Preiser P.R."/>
            <person name="Bergman L.W."/>
            <person name="Vaidya A.B."/>
            <person name="van Lin L.H."/>
            <person name="Janse C.J."/>
            <person name="Waters A.P."/>
            <person name="Smith H.O."/>
            <person name="White O.R."/>
            <person name="Salzberg S.L."/>
            <person name="Venter J.C."/>
            <person name="Fraser C.M."/>
            <person name="Hoffman S.L."/>
            <person name="Gardner M.J."/>
            <person name="Carucci D.J."/>
        </authorList>
    </citation>
    <scope>NUCLEOTIDE SEQUENCE [LARGE SCALE GENOMIC DNA]</scope>
    <source>
        <strain evidence="2 3">17XNL</strain>
    </source>
</reference>
<dbReference type="InParanoid" id="Q7REZ7"/>
<evidence type="ECO:0000313" key="3">
    <source>
        <dbReference type="Proteomes" id="UP000008553"/>
    </source>
</evidence>
<comment type="caution">
    <text evidence="2">The sequence shown here is derived from an EMBL/GenBank/DDBJ whole genome shotgun (WGS) entry which is preliminary data.</text>
</comment>
<dbReference type="STRING" id="73239.Q7REZ7"/>
<evidence type="ECO:0000313" key="2">
    <source>
        <dbReference type="EMBL" id="EAA16856.1"/>
    </source>
</evidence>
<sequence>MFISLIKKIDQNILSEFISTLFTDSYKNFFTNNNSTIPIYFYNNIYKFIDYNTEIFMIKKRGELPDNASILESPNQMKMNDLIDSDNSDIGNYFINKEQMYMNQKKQKKKKKKVHFENTEPTNIINVNTNEKDSGIINLKFKNNFENKIQLSSTSLNLYEEIYCSNFLYNQNDLNLLSINLLIFLLTKIGIYEIDIKFNENNIKNIIKGNLFIYGDNFTNENENKILHTCFLLSALCDTSYINDFISHDDLFSLFLNSNIFNNLQEYKFNYLSSSISFLTFPTNFLENKNIYIPLPMLVISYITVILKVIDKKGLHLFNIIGKWINMNINIFTNYLIVNNYLMKSNEITHEINNFTTYNHNLVYKCLCYASTCNFTRQSPNRPVNVSSASKMGVNKNKENSMNSMNDVNDANDANDAENLINHANVKLVNLDIIYSCTYYLLRLYKNYLLYIHQNYLNLKKLKIVENMNKRKNFKSKKVKKNLTYMEKNIINKKGNIEETNLSNNINKSINTISDGYNIYNTMPIQKENYIRNNDGNNSEFENNESSDDDENNESSDDENSENSDDVDVDIREMGSIKNNFSNLINSVYENKNSQFGIGNYNDKNGINNHFENSDNNNNGFVGNNNFYIDKGINF</sequence>
<name>Q7REZ7_PLAYO</name>
<protein>
    <submittedName>
        <fullName evidence="2">Uncharacterized protein</fullName>
    </submittedName>
</protein>
<organism evidence="2 3">
    <name type="scientific">Plasmodium yoelii yoelii</name>
    <dbReference type="NCBI Taxonomy" id="73239"/>
    <lineage>
        <taxon>Eukaryota</taxon>
        <taxon>Sar</taxon>
        <taxon>Alveolata</taxon>
        <taxon>Apicomplexa</taxon>
        <taxon>Aconoidasida</taxon>
        <taxon>Haemosporida</taxon>
        <taxon>Plasmodiidae</taxon>
        <taxon>Plasmodium</taxon>
        <taxon>Plasmodium (Vinckeia)</taxon>
    </lineage>
</organism>
<evidence type="ECO:0000256" key="1">
    <source>
        <dbReference type="SAM" id="MobiDB-lite"/>
    </source>
</evidence>
<dbReference type="EMBL" id="AABL01001524">
    <property type="protein sequence ID" value="EAA16856.1"/>
    <property type="molecule type" value="Genomic_DNA"/>
</dbReference>
<proteinExistence type="predicted"/>
<keyword evidence="3" id="KW-1185">Reference proteome</keyword>
<dbReference type="Proteomes" id="UP000008553">
    <property type="component" value="Unassembled WGS sequence"/>
</dbReference>
<accession>Q7REZ7</accession>
<feature type="non-terminal residue" evidence="2">
    <location>
        <position position="635"/>
    </location>
</feature>
<gene>
    <name evidence="2" type="ORF">PY04915</name>
</gene>